<evidence type="ECO:0000313" key="2">
    <source>
        <dbReference type="EMBL" id="OIR04731.1"/>
    </source>
</evidence>
<dbReference type="GO" id="GO:0005829">
    <property type="term" value="C:cytosol"/>
    <property type="evidence" value="ECO:0007669"/>
    <property type="project" value="TreeGrafter"/>
</dbReference>
<dbReference type="GO" id="GO:0003677">
    <property type="term" value="F:DNA binding"/>
    <property type="evidence" value="ECO:0007669"/>
    <property type="project" value="UniProtKB-KW"/>
</dbReference>
<dbReference type="Gene3D" id="1.10.10.10">
    <property type="entry name" value="Winged helix-like DNA-binding domain superfamily/Winged helix DNA-binding domain"/>
    <property type="match status" value="1"/>
</dbReference>
<accession>A0A1J5S9W1</accession>
<dbReference type="AlphaFoldDB" id="A0A1J5S9W1"/>
<reference evidence="2" key="1">
    <citation type="submission" date="2016-10" db="EMBL/GenBank/DDBJ databases">
        <title>Sequence of Gallionella enrichment culture.</title>
        <authorList>
            <person name="Poehlein A."/>
            <person name="Muehling M."/>
            <person name="Daniel R."/>
        </authorList>
    </citation>
    <scope>NUCLEOTIDE SEQUENCE</scope>
</reference>
<dbReference type="PANTHER" id="PTHR33221">
    <property type="entry name" value="WINGED HELIX-TURN-HELIX TRANSCRIPTIONAL REGULATOR, RRF2 FAMILY"/>
    <property type="match status" value="1"/>
</dbReference>
<keyword evidence="1" id="KW-0238">DNA-binding</keyword>
<proteinExistence type="predicted"/>
<dbReference type="PANTHER" id="PTHR33221:SF4">
    <property type="entry name" value="HTH-TYPE TRANSCRIPTIONAL REPRESSOR NSRR"/>
    <property type="match status" value="1"/>
</dbReference>
<dbReference type="Pfam" id="PF02082">
    <property type="entry name" value="Rrf2"/>
    <property type="match status" value="1"/>
</dbReference>
<protein>
    <submittedName>
        <fullName evidence="2">HTH-type transcriptional repressor NsrR</fullName>
    </submittedName>
</protein>
<organism evidence="2">
    <name type="scientific">mine drainage metagenome</name>
    <dbReference type="NCBI Taxonomy" id="410659"/>
    <lineage>
        <taxon>unclassified sequences</taxon>
        <taxon>metagenomes</taxon>
        <taxon>ecological metagenomes</taxon>
    </lineage>
</organism>
<dbReference type="InterPro" id="IPR000944">
    <property type="entry name" value="Tscrpt_reg_Rrf2"/>
</dbReference>
<dbReference type="SUPFAM" id="SSF46785">
    <property type="entry name" value="Winged helix' DNA-binding domain"/>
    <property type="match status" value="1"/>
</dbReference>
<sequence length="170" mass="19062">MGALFFVKHKPTCREIDIVKLTIYTDYSLRVLLYLASKPDATATITEITEYYNISRNHLVKVVHNLGIHEFIITSRGKNGGIRLARPAEDILLSDVVRKTEPDMDLLECFNPKTDNCVISPTCRLKSMLYEGRSAFMAVLEKNTLADAAGPITQAKSGEAVYVNISRLKR</sequence>
<dbReference type="EMBL" id="MLJW01000055">
    <property type="protein sequence ID" value="OIR04731.1"/>
    <property type="molecule type" value="Genomic_DNA"/>
</dbReference>
<evidence type="ECO:0000256" key="1">
    <source>
        <dbReference type="ARBA" id="ARBA00023125"/>
    </source>
</evidence>
<dbReference type="NCBIfam" id="TIGR00738">
    <property type="entry name" value="rrf2_super"/>
    <property type="match status" value="1"/>
</dbReference>
<dbReference type="InterPro" id="IPR036388">
    <property type="entry name" value="WH-like_DNA-bd_sf"/>
</dbReference>
<dbReference type="GO" id="GO:0003700">
    <property type="term" value="F:DNA-binding transcription factor activity"/>
    <property type="evidence" value="ECO:0007669"/>
    <property type="project" value="TreeGrafter"/>
</dbReference>
<comment type="caution">
    <text evidence="2">The sequence shown here is derived from an EMBL/GenBank/DDBJ whole genome shotgun (WGS) entry which is preliminary data.</text>
</comment>
<name>A0A1J5S9W1_9ZZZZ</name>
<dbReference type="InterPro" id="IPR036390">
    <property type="entry name" value="WH_DNA-bd_sf"/>
</dbReference>
<dbReference type="PROSITE" id="PS51197">
    <property type="entry name" value="HTH_RRF2_2"/>
    <property type="match status" value="1"/>
</dbReference>
<gene>
    <name evidence="2" type="primary">nsrR_6</name>
    <name evidence="2" type="ORF">GALL_131170</name>
</gene>